<comment type="similarity">
    <text evidence="1">Belongs to the ribosome association toxin RatA family.</text>
</comment>
<evidence type="ECO:0000313" key="5">
    <source>
        <dbReference type="Proteomes" id="UP000540989"/>
    </source>
</evidence>
<evidence type="ECO:0000256" key="1">
    <source>
        <dbReference type="ARBA" id="ARBA00008918"/>
    </source>
</evidence>
<dbReference type="Pfam" id="PF03364">
    <property type="entry name" value="Polyketide_cyc"/>
    <property type="match status" value="1"/>
</dbReference>
<evidence type="ECO:0000259" key="3">
    <source>
        <dbReference type="Pfam" id="PF03364"/>
    </source>
</evidence>
<evidence type="ECO:0000313" key="4">
    <source>
        <dbReference type="EMBL" id="MBB5058132.1"/>
    </source>
</evidence>
<dbReference type="RefSeq" id="WP_184217404.1">
    <property type="nucleotide sequence ID" value="NZ_JACHIP010000003.1"/>
</dbReference>
<comment type="caution">
    <text evidence="4">The sequence shown here is derived from an EMBL/GenBank/DDBJ whole genome shotgun (WGS) entry which is preliminary data.</text>
</comment>
<name>A0A7W7ZE58_9BACT</name>
<proteinExistence type="inferred from homology"/>
<reference evidence="4 5" key="1">
    <citation type="submission" date="2020-08" db="EMBL/GenBank/DDBJ databases">
        <title>Genomic Encyclopedia of Type Strains, Phase IV (KMG-V): Genome sequencing to study the core and pangenomes of soil and plant-associated prokaryotes.</title>
        <authorList>
            <person name="Whitman W."/>
        </authorList>
    </citation>
    <scope>NUCLEOTIDE SEQUENCE [LARGE SCALE GENOMIC DNA]</scope>
    <source>
        <strain evidence="4 5">M8UP14</strain>
    </source>
</reference>
<evidence type="ECO:0000256" key="2">
    <source>
        <dbReference type="SAM" id="MobiDB-lite"/>
    </source>
</evidence>
<accession>A0A7W7ZE58</accession>
<dbReference type="Proteomes" id="UP000540989">
    <property type="component" value="Unassembled WGS sequence"/>
</dbReference>
<dbReference type="PANTHER" id="PTHR33824:SF7">
    <property type="entry name" value="POLYKETIDE CYCLASE_DEHYDRASE AND LIPID TRANSPORT SUPERFAMILY PROTEIN"/>
    <property type="match status" value="1"/>
</dbReference>
<dbReference type="Gene3D" id="3.30.530.20">
    <property type="match status" value="1"/>
</dbReference>
<organism evidence="4 5">
    <name type="scientific">Granulicella aggregans</name>
    <dbReference type="NCBI Taxonomy" id="474949"/>
    <lineage>
        <taxon>Bacteria</taxon>
        <taxon>Pseudomonadati</taxon>
        <taxon>Acidobacteriota</taxon>
        <taxon>Terriglobia</taxon>
        <taxon>Terriglobales</taxon>
        <taxon>Acidobacteriaceae</taxon>
        <taxon>Granulicella</taxon>
    </lineage>
</organism>
<feature type="region of interest" description="Disordered" evidence="2">
    <location>
        <begin position="185"/>
        <end position="217"/>
    </location>
</feature>
<dbReference type="InterPro" id="IPR023393">
    <property type="entry name" value="START-like_dom_sf"/>
</dbReference>
<dbReference type="InterPro" id="IPR005031">
    <property type="entry name" value="COQ10_START"/>
</dbReference>
<feature type="domain" description="Coenzyme Q-binding protein COQ10 START" evidence="3">
    <location>
        <begin position="52"/>
        <end position="170"/>
    </location>
</feature>
<sequence length="217" mass="23727">MSSSPLTEKPYVEDLPRSTGASVVVSGRYLPPPEDKDGKLWVRTSALVLKDAQVLYAMWRDVEAAPQWQEHLVEVVETGPGTSRWSMRTSNDDDSKVITWESEVLADEPGVRIAWRSIGGDVDQAGEVIFDAAPNGVGTVVTVLQEFRMGKLASAWETLVGRNPKQAVIENLRHFKALAETGEIPRSQLDPHGDRGVIGNFKRSSYGETVPTPTGGN</sequence>
<dbReference type="SUPFAM" id="SSF55961">
    <property type="entry name" value="Bet v1-like"/>
    <property type="match status" value="1"/>
</dbReference>
<protein>
    <submittedName>
        <fullName evidence="4">Putative membrane protein</fullName>
    </submittedName>
</protein>
<dbReference type="InterPro" id="IPR047137">
    <property type="entry name" value="ORF3"/>
</dbReference>
<keyword evidence="5" id="KW-1185">Reference proteome</keyword>
<dbReference type="EMBL" id="JACHIP010000003">
    <property type="protein sequence ID" value="MBB5058132.1"/>
    <property type="molecule type" value="Genomic_DNA"/>
</dbReference>
<feature type="compositionally biased region" description="Polar residues" evidence="2">
    <location>
        <begin position="202"/>
        <end position="217"/>
    </location>
</feature>
<gene>
    <name evidence="4" type="ORF">HDF16_002838</name>
</gene>
<dbReference type="AlphaFoldDB" id="A0A7W7ZE58"/>
<dbReference type="PANTHER" id="PTHR33824">
    <property type="entry name" value="POLYKETIDE CYCLASE/DEHYDRASE AND LIPID TRANSPORT SUPERFAMILY PROTEIN"/>
    <property type="match status" value="1"/>
</dbReference>